<keyword evidence="2" id="KW-0812">Transmembrane</keyword>
<sequence length="421" mass="46149">MLPGPVATARDSSAAWWRGFGLPALDTLIDVALQNSPDIHLSIARLAEARATMRGTNANWDPGLSPTASYTRSEQVIGNFGAISTTVASVSTTASWELDLFGRLRQERAAGVADGIAAAYDAVDVRRTTVAQIARVYFDVLSTSHEATVLDAQRMTRRTARSLEASRARVGLNAGRDSIRADGDERDVLVQLTTVRARRAELLGDLAALTGSSMAWVDSVVRLTARMEVRVQVPEEGIPAEWLRLRPDVRAAESRVVAATARVEVASRALRPSLSLVGSTGRNRTNESSWVPTWSFGPSLAINLPTRAGRAQVSVRRSQLTQREIEWRQAVREAASDVDVAFARVRQYQARVERQRESVSAYRTLVSLSRSRFTSGLVDYRAVLDDQRALLEAERTHVEYWTAYAKSVVTMFQATGAPAAR</sequence>
<dbReference type="Pfam" id="PF02321">
    <property type="entry name" value="OEP"/>
    <property type="match status" value="2"/>
</dbReference>
<dbReference type="Proteomes" id="UP000500938">
    <property type="component" value="Chromosome"/>
</dbReference>
<dbReference type="RefSeq" id="WP_171226086.1">
    <property type="nucleotide sequence ID" value="NZ_CP053085.1"/>
</dbReference>
<dbReference type="InterPro" id="IPR010131">
    <property type="entry name" value="MdtP/NodT-like"/>
</dbReference>
<proteinExistence type="inferred from homology"/>
<comment type="similarity">
    <text evidence="1 2">Belongs to the outer membrane factor (OMF) (TC 1.B.17) family.</text>
</comment>
<reference evidence="3 4" key="1">
    <citation type="submission" date="2020-05" db="EMBL/GenBank/DDBJ databases">
        <title>Complete genome sequence of Gemmatimonas greenlandica TET16.</title>
        <authorList>
            <person name="Zeng Y."/>
        </authorList>
    </citation>
    <scope>NUCLEOTIDE SEQUENCE [LARGE SCALE GENOMIC DNA]</scope>
    <source>
        <strain evidence="3 4">TET16</strain>
    </source>
</reference>
<evidence type="ECO:0000313" key="4">
    <source>
        <dbReference type="Proteomes" id="UP000500938"/>
    </source>
</evidence>
<comment type="subcellular location">
    <subcellularLocation>
        <location evidence="2">Cell membrane</location>
        <topology evidence="2">Lipid-anchor</topology>
    </subcellularLocation>
</comment>
<keyword evidence="2" id="KW-0449">Lipoprotein</keyword>
<dbReference type="NCBIfam" id="TIGR01845">
    <property type="entry name" value="outer_NodT"/>
    <property type="match status" value="1"/>
</dbReference>
<keyword evidence="4" id="KW-1185">Reference proteome</keyword>
<accession>A0A6M4IPI5</accession>
<dbReference type="KEGG" id="ggr:HKW67_14605"/>
<name>A0A6M4IPI5_9BACT</name>
<dbReference type="EMBL" id="CP053085">
    <property type="protein sequence ID" value="QJR36653.1"/>
    <property type="molecule type" value="Genomic_DNA"/>
</dbReference>
<dbReference type="GO" id="GO:0005886">
    <property type="term" value="C:plasma membrane"/>
    <property type="evidence" value="ECO:0007669"/>
    <property type="project" value="UniProtKB-SubCell"/>
</dbReference>
<dbReference type="Gene3D" id="2.20.200.10">
    <property type="entry name" value="Outer membrane efflux proteins (OEP)"/>
    <property type="match status" value="1"/>
</dbReference>
<organism evidence="3 4">
    <name type="scientific">Gemmatimonas groenlandica</name>
    <dbReference type="NCBI Taxonomy" id="2732249"/>
    <lineage>
        <taxon>Bacteria</taxon>
        <taxon>Pseudomonadati</taxon>
        <taxon>Gemmatimonadota</taxon>
        <taxon>Gemmatimonadia</taxon>
        <taxon>Gemmatimonadales</taxon>
        <taxon>Gemmatimonadaceae</taxon>
        <taxon>Gemmatimonas</taxon>
    </lineage>
</organism>
<keyword evidence="2" id="KW-0472">Membrane</keyword>
<protein>
    <submittedName>
        <fullName evidence="3">Efflux transporter outer membrane subunit</fullName>
    </submittedName>
</protein>
<dbReference type="PANTHER" id="PTHR30203">
    <property type="entry name" value="OUTER MEMBRANE CATION EFFLUX PROTEIN"/>
    <property type="match status" value="1"/>
</dbReference>
<dbReference type="SUPFAM" id="SSF56954">
    <property type="entry name" value="Outer membrane efflux proteins (OEP)"/>
    <property type="match status" value="1"/>
</dbReference>
<keyword evidence="2" id="KW-0564">Palmitate</keyword>
<evidence type="ECO:0000256" key="1">
    <source>
        <dbReference type="ARBA" id="ARBA00007613"/>
    </source>
</evidence>
<dbReference type="Gene3D" id="1.20.1600.10">
    <property type="entry name" value="Outer membrane efflux proteins (OEP)"/>
    <property type="match status" value="1"/>
</dbReference>
<dbReference type="InterPro" id="IPR003423">
    <property type="entry name" value="OMP_efflux"/>
</dbReference>
<gene>
    <name evidence="3" type="ORF">HKW67_14605</name>
</gene>
<dbReference type="GO" id="GO:0015562">
    <property type="term" value="F:efflux transmembrane transporter activity"/>
    <property type="evidence" value="ECO:0007669"/>
    <property type="project" value="InterPro"/>
</dbReference>
<dbReference type="AlphaFoldDB" id="A0A6M4IPI5"/>
<evidence type="ECO:0000256" key="2">
    <source>
        <dbReference type="RuleBase" id="RU362097"/>
    </source>
</evidence>
<evidence type="ECO:0000313" key="3">
    <source>
        <dbReference type="EMBL" id="QJR36653.1"/>
    </source>
</evidence>
<keyword evidence="2" id="KW-1134">Transmembrane beta strand</keyword>